<organism evidence="1">
    <name type="scientific">Rhizophora mucronata</name>
    <name type="common">Asiatic mangrove</name>
    <dbReference type="NCBI Taxonomy" id="61149"/>
    <lineage>
        <taxon>Eukaryota</taxon>
        <taxon>Viridiplantae</taxon>
        <taxon>Streptophyta</taxon>
        <taxon>Embryophyta</taxon>
        <taxon>Tracheophyta</taxon>
        <taxon>Spermatophyta</taxon>
        <taxon>Magnoliopsida</taxon>
        <taxon>eudicotyledons</taxon>
        <taxon>Gunneridae</taxon>
        <taxon>Pentapetalae</taxon>
        <taxon>rosids</taxon>
        <taxon>fabids</taxon>
        <taxon>Malpighiales</taxon>
        <taxon>Rhizophoraceae</taxon>
        <taxon>Rhizophora</taxon>
    </lineage>
</organism>
<dbReference type="EMBL" id="GGEC01067144">
    <property type="protein sequence ID" value="MBX47628.1"/>
    <property type="molecule type" value="Transcribed_RNA"/>
</dbReference>
<sequence length="31" mass="3617">MAWVLSSFRLGYTGSLQELIQLDTFCFKSKF</sequence>
<dbReference type="AlphaFoldDB" id="A0A2P2NYN1"/>
<proteinExistence type="predicted"/>
<accession>A0A2P2NYN1</accession>
<name>A0A2P2NYN1_RHIMU</name>
<evidence type="ECO:0000313" key="1">
    <source>
        <dbReference type="EMBL" id="MBX47628.1"/>
    </source>
</evidence>
<protein>
    <submittedName>
        <fullName evidence="1">Uncharacterized protein</fullName>
    </submittedName>
</protein>
<reference evidence="1" key="1">
    <citation type="submission" date="2018-02" db="EMBL/GenBank/DDBJ databases">
        <title>Rhizophora mucronata_Transcriptome.</title>
        <authorList>
            <person name="Meera S.P."/>
            <person name="Sreeshan A."/>
            <person name="Augustine A."/>
        </authorList>
    </citation>
    <scope>NUCLEOTIDE SEQUENCE</scope>
    <source>
        <tissue evidence="1">Leaf</tissue>
    </source>
</reference>